<dbReference type="OrthoDB" id="762982at2759"/>
<dbReference type="SMART" id="SM00906">
    <property type="entry name" value="Fungal_trans"/>
    <property type="match status" value="1"/>
</dbReference>
<feature type="compositionally biased region" description="Gly residues" evidence="4">
    <location>
        <begin position="823"/>
        <end position="836"/>
    </location>
</feature>
<dbReference type="EMBL" id="ML178828">
    <property type="protein sequence ID" value="TFL00641.1"/>
    <property type="molecule type" value="Genomic_DNA"/>
</dbReference>
<dbReference type="GO" id="GO:0006351">
    <property type="term" value="P:DNA-templated transcription"/>
    <property type="evidence" value="ECO:0007669"/>
    <property type="project" value="InterPro"/>
</dbReference>
<evidence type="ECO:0000256" key="4">
    <source>
        <dbReference type="SAM" id="MobiDB-lite"/>
    </source>
</evidence>
<feature type="compositionally biased region" description="Gly residues" evidence="4">
    <location>
        <begin position="723"/>
        <end position="732"/>
    </location>
</feature>
<keyword evidence="7" id="KW-1185">Reference proteome</keyword>
<dbReference type="GO" id="GO:0000981">
    <property type="term" value="F:DNA-binding transcription factor activity, RNA polymerase II-specific"/>
    <property type="evidence" value="ECO:0007669"/>
    <property type="project" value="InterPro"/>
</dbReference>
<dbReference type="AlphaFoldDB" id="A0A5C3QJI3"/>
<evidence type="ECO:0000313" key="6">
    <source>
        <dbReference type="EMBL" id="TFL00641.1"/>
    </source>
</evidence>
<dbReference type="STRING" id="1884261.A0A5C3QJI3"/>
<dbReference type="Proteomes" id="UP000305067">
    <property type="component" value="Unassembled WGS sequence"/>
</dbReference>
<accession>A0A5C3QJI3</accession>
<protein>
    <submittedName>
        <fullName evidence="6">Fungal-specific transcription factor domain-containing protein</fullName>
    </submittedName>
</protein>
<evidence type="ECO:0000256" key="1">
    <source>
        <dbReference type="ARBA" id="ARBA00004123"/>
    </source>
</evidence>
<dbReference type="Pfam" id="PF04082">
    <property type="entry name" value="Fungal_trans"/>
    <property type="match status" value="1"/>
</dbReference>
<name>A0A5C3QJI3_9AGAR</name>
<evidence type="ECO:0000259" key="5">
    <source>
        <dbReference type="PROSITE" id="PS50048"/>
    </source>
</evidence>
<dbReference type="SUPFAM" id="SSF57701">
    <property type="entry name" value="Zn2/Cys6 DNA-binding domain"/>
    <property type="match status" value="1"/>
</dbReference>
<dbReference type="PANTHER" id="PTHR31001">
    <property type="entry name" value="UNCHARACTERIZED TRANSCRIPTIONAL REGULATORY PROTEIN"/>
    <property type="match status" value="1"/>
</dbReference>
<dbReference type="GO" id="GO:0008270">
    <property type="term" value="F:zinc ion binding"/>
    <property type="evidence" value="ECO:0007669"/>
    <property type="project" value="InterPro"/>
</dbReference>
<comment type="subcellular location">
    <subcellularLocation>
        <location evidence="1">Nucleus</location>
    </subcellularLocation>
</comment>
<keyword evidence="2" id="KW-0479">Metal-binding</keyword>
<proteinExistence type="predicted"/>
<dbReference type="InterPro" id="IPR001138">
    <property type="entry name" value="Zn2Cys6_DnaBD"/>
</dbReference>
<dbReference type="InterPro" id="IPR036864">
    <property type="entry name" value="Zn2-C6_fun-type_DNA-bd_sf"/>
</dbReference>
<dbReference type="Gene3D" id="4.10.240.10">
    <property type="entry name" value="Zn(2)-C6 fungal-type DNA-binding domain"/>
    <property type="match status" value="1"/>
</dbReference>
<dbReference type="Pfam" id="PF00172">
    <property type="entry name" value="Zn_clus"/>
    <property type="match status" value="1"/>
</dbReference>
<dbReference type="PANTHER" id="PTHR31001:SF81">
    <property type="entry name" value="ZN(II)2CYS6 TRANSCRIPTION FACTOR"/>
    <property type="match status" value="1"/>
</dbReference>
<feature type="compositionally biased region" description="Polar residues" evidence="4">
    <location>
        <begin position="26"/>
        <end position="42"/>
    </location>
</feature>
<sequence>MADLPHNPYPQDTQEPKPARAKGPRASSSLVRQRNASPTPGDSSEPRPPQKRARKAINCEPCRNSKLKCDRNRPCSSCVLRGTVALCYRDGGPDPERARRPSDSSAGTSAIDPLQEIIRMRQSLALLEASVVASYGKPFPATSPKMALRRSSDGTVLEREVDVPFHLEPNSLNMPGMLAPQDRGGIFLGMTSINSHLLSVSAINAWFGAKSDEDGSPPTDLLPEQIEYDPDLIDKLPHPTVAEALFDHYFRHCTWVYRHVNEAAFRHGWQLFVSNTAYSRLTLATAYVIMAVALQYLPSTHPLMDNFPASREGTAQAFYTNAKRALARYIEDSRVFTLDLIELMLVRTHYLTFIKTETEEIWHVTGELVTMGKAMGLHRDPAKWTMSRELAERRRWAWWHTILLERWQSFLFGRPTSIASHHYDTEFPSYCDPNIDPSGRRFLPNLALFRLAHILGDIVDKALSVQPISYDSVRANDRALLEWFQELPEELVLDDFRTARALSSEELDLQRFGVQSVIIRTSYYHIRFTLHRPYASVAHSTSNHSGKAVIADPVKAAQSLEIAVTSAEKLINMASQATPDVSHTSLPGHMNWGGFHSFSAAMFFSFQLLANPDQPGATLFKESIRKAIHTLEQYRGSDVADKGYEILHVLSPLYSNNYDNNPEAREQAKSHALRTVRKLEFPYQDSQITRRRRGETDSPHSAQSYHHDSPSRSGVGPSASPGPAGGVHGGNGKPQFETFPGHHLVSSMRTTSNSGARSSTSYNGEAQRDSTTPHAGAVNGTSATSHSPNSTRNSLNGHGGHLQGAMAPPPLPYLPQQQQGYNEQGGQGGQGGGRFGYGPTQSVEWGASSGLEQGEWSQLMNVLQPHR</sequence>
<feature type="region of interest" description="Disordered" evidence="4">
    <location>
        <begin position="658"/>
        <end position="852"/>
    </location>
</feature>
<feature type="region of interest" description="Disordered" evidence="4">
    <location>
        <begin position="90"/>
        <end position="109"/>
    </location>
</feature>
<feature type="compositionally biased region" description="Low complexity" evidence="4">
    <location>
        <begin position="711"/>
        <end position="722"/>
    </location>
</feature>
<dbReference type="GO" id="GO:0005634">
    <property type="term" value="C:nucleus"/>
    <property type="evidence" value="ECO:0007669"/>
    <property type="project" value="UniProtKB-SubCell"/>
</dbReference>
<organism evidence="6 7">
    <name type="scientific">Pterulicium gracile</name>
    <dbReference type="NCBI Taxonomy" id="1884261"/>
    <lineage>
        <taxon>Eukaryota</taxon>
        <taxon>Fungi</taxon>
        <taxon>Dikarya</taxon>
        <taxon>Basidiomycota</taxon>
        <taxon>Agaricomycotina</taxon>
        <taxon>Agaricomycetes</taxon>
        <taxon>Agaricomycetidae</taxon>
        <taxon>Agaricales</taxon>
        <taxon>Pleurotineae</taxon>
        <taxon>Pterulaceae</taxon>
        <taxon>Pterulicium</taxon>
    </lineage>
</organism>
<feature type="compositionally biased region" description="Basic and acidic residues" evidence="4">
    <location>
        <begin position="91"/>
        <end position="102"/>
    </location>
</feature>
<evidence type="ECO:0000256" key="3">
    <source>
        <dbReference type="ARBA" id="ARBA00023242"/>
    </source>
</evidence>
<evidence type="ECO:0000313" key="7">
    <source>
        <dbReference type="Proteomes" id="UP000305067"/>
    </source>
</evidence>
<dbReference type="CDD" id="cd00067">
    <property type="entry name" value="GAL4"/>
    <property type="match status" value="1"/>
</dbReference>
<feature type="domain" description="Zn(2)-C6 fungal-type" evidence="5">
    <location>
        <begin position="58"/>
        <end position="87"/>
    </location>
</feature>
<evidence type="ECO:0000256" key="2">
    <source>
        <dbReference type="ARBA" id="ARBA00022723"/>
    </source>
</evidence>
<dbReference type="CDD" id="cd12148">
    <property type="entry name" value="fungal_TF_MHR"/>
    <property type="match status" value="1"/>
</dbReference>
<dbReference type="PROSITE" id="PS50048">
    <property type="entry name" value="ZN2_CY6_FUNGAL_2"/>
    <property type="match status" value="1"/>
</dbReference>
<dbReference type="InterPro" id="IPR050613">
    <property type="entry name" value="Sec_Metabolite_Reg"/>
</dbReference>
<keyword evidence="3" id="KW-0539">Nucleus</keyword>
<feature type="region of interest" description="Disordered" evidence="4">
    <location>
        <begin position="1"/>
        <end position="56"/>
    </location>
</feature>
<dbReference type="GO" id="GO:0003677">
    <property type="term" value="F:DNA binding"/>
    <property type="evidence" value="ECO:0007669"/>
    <property type="project" value="InterPro"/>
</dbReference>
<reference evidence="6 7" key="1">
    <citation type="journal article" date="2019" name="Nat. Ecol. Evol.">
        <title>Megaphylogeny resolves global patterns of mushroom evolution.</title>
        <authorList>
            <person name="Varga T."/>
            <person name="Krizsan K."/>
            <person name="Foldi C."/>
            <person name="Dima B."/>
            <person name="Sanchez-Garcia M."/>
            <person name="Sanchez-Ramirez S."/>
            <person name="Szollosi G.J."/>
            <person name="Szarkandi J.G."/>
            <person name="Papp V."/>
            <person name="Albert L."/>
            <person name="Andreopoulos W."/>
            <person name="Angelini C."/>
            <person name="Antonin V."/>
            <person name="Barry K.W."/>
            <person name="Bougher N.L."/>
            <person name="Buchanan P."/>
            <person name="Buyck B."/>
            <person name="Bense V."/>
            <person name="Catcheside P."/>
            <person name="Chovatia M."/>
            <person name="Cooper J."/>
            <person name="Damon W."/>
            <person name="Desjardin D."/>
            <person name="Finy P."/>
            <person name="Geml J."/>
            <person name="Haridas S."/>
            <person name="Hughes K."/>
            <person name="Justo A."/>
            <person name="Karasinski D."/>
            <person name="Kautmanova I."/>
            <person name="Kiss B."/>
            <person name="Kocsube S."/>
            <person name="Kotiranta H."/>
            <person name="LaButti K.M."/>
            <person name="Lechner B.E."/>
            <person name="Liimatainen K."/>
            <person name="Lipzen A."/>
            <person name="Lukacs Z."/>
            <person name="Mihaltcheva S."/>
            <person name="Morgado L.N."/>
            <person name="Niskanen T."/>
            <person name="Noordeloos M.E."/>
            <person name="Ohm R.A."/>
            <person name="Ortiz-Santana B."/>
            <person name="Ovrebo C."/>
            <person name="Racz N."/>
            <person name="Riley R."/>
            <person name="Savchenko A."/>
            <person name="Shiryaev A."/>
            <person name="Soop K."/>
            <person name="Spirin V."/>
            <person name="Szebenyi C."/>
            <person name="Tomsovsky M."/>
            <person name="Tulloss R.E."/>
            <person name="Uehling J."/>
            <person name="Grigoriev I.V."/>
            <person name="Vagvolgyi C."/>
            <person name="Papp T."/>
            <person name="Martin F.M."/>
            <person name="Miettinen O."/>
            <person name="Hibbett D.S."/>
            <person name="Nagy L.G."/>
        </authorList>
    </citation>
    <scope>NUCLEOTIDE SEQUENCE [LARGE SCALE GENOMIC DNA]</scope>
    <source>
        <strain evidence="6 7">CBS 309.79</strain>
    </source>
</reference>
<feature type="compositionally biased region" description="Polar residues" evidence="4">
    <location>
        <begin position="747"/>
        <end position="796"/>
    </location>
</feature>
<gene>
    <name evidence="6" type="ORF">BDV98DRAFT_508876</name>
</gene>
<dbReference type="InterPro" id="IPR007219">
    <property type="entry name" value="XnlR_reg_dom"/>
</dbReference>